<accession>A0ABP3TNP4</accession>
<evidence type="ECO:0000313" key="2">
    <source>
        <dbReference type="Proteomes" id="UP001501758"/>
    </source>
</evidence>
<evidence type="ECO:0000313" key="1">
    <source>
        <dbReference type="EMBL" id="GAA0713884.1"/>
    </source>
</evidence>
<proteinExistence type="predicted"/>
<gene>
    <name evidence="1" type="ORF">GCM10009430_06250</name>
</gene>
<comment type="caution">
    <text evidence="1">The sequence shown here is derived from an EMBL/GenBank/DDBJ whole genome shotgun (WGS) entry which is preliminary data.</text>
</comment>
<dbReference type="Proteomes" id="UP001501758">
    <property type="component" value="Unassembled WGS sequence"/>
</dbReference>
<protein>
    <submittedName>
        <fullName evidence="1">Uncharacterized protein</fullName>
    </submittedName>
</protein>
<reference evidence="2" key="1">
    <citation type="journal article" date="2019" name="Int. J. Syst. Evol. Microbiol.">
        <title>The Global Catalogue of Microorganisms (GCM) 10K type strain sequencing project: providing services to taxonomists for standard genome sequencing and annotation.</title>
        <authorList>
            <consortium name="The Broad Institute Genomics Platform"/>
            <consortium name="The Broad Institute Genome Sequencing Center for Infectious Disease"/>
            <person name="Wu L."/>
            <person name="Ma J."/>
        </authorList>
    </citation>
    <scope>NUCLEOTIDE SEQUENCE [LARGE SCALE GENOMIC DNA]</scope>
    <source>
        <strain evidence="2">JCM 15974</strain>
    </source>
</reference>
<sequence length="55" mass="6215">MGSLLATIGFGIRVELQVNNDQNIALCPLQLGNPRFIQHHKNLNEEWCIEKTVTP</sequence>
<organism evidence="1 2">
    <name type="scientific">Aquimarina litoralis</name>
    <dbReference type="NCBI Taxonomy" id="584605"/>
    <lineage>
        <taxon>Bacteria</taxon>
        <taxon>Pseudomonadati</taxon>
        <taxon>Bacteroidota</taxon>
        <taxon>Flavobacteriia</taxon>
        <taxon>Flavobacteriales</taxon>
        <taxon>Flavobacteriaceae</taxon>
        <taxon>Aquimarina</taxon>
    </lineage>
</organism>
<keyword evidence="2" id="KW-1185">Reference proteome</keyword>
<name>A0ABP3TNP4_9FLAO</name>
<dbReference type="EMBL" id="BAAAGE010000001">
    <property type="protein sequence ID" value="GAA0713884.1"/>
    <property type="molecule type" value="Genomic_DNA"/>
</dbReference>